<comment type="caution">
    <text evidence="1">The sequence shown here is derived from an EMBL/GenBank/DDBJ whole genome shotgun (WGS) entry which is preliminary data.</text>
</comment>
<gene>
    <name evidence="1" type="ORF">Q5H93_18215</name>
</gene>
<name>A0ABT9BJ61_9BACT</name>
<proteinExistence type="predicted"/>
<accession>A0ABT9BJ61</accession>
<dbReference type="RefSeq" id="WP_305008066.1">
    <property type="nucleotide sequence ID" value="NZ_JAUQSY010000013.1"/>
</dbReference>
<dbReference type="Proteomes" id="UP001176429">
    <property type="component" value="Unassembled WGS sequence"/>
</dbReference>
<dbReference type="EMBL" id="JAUQSY010000013">
    <property type="protein sequence ID" value="MDO7876686.1"/>
    <property type="molecule type" value="Genomic_DNA"/>
</dbReference>
<evidence type="ECO:0000313" key="2">
    <source>
        <dbReference type="Proteomes" id="UP001176429"/>
    </source>
</evidence>
<protein>
    <submittedName>
        <fullName evidence="1">Uncharacterized protein</fullName>
    </submittedName>
</protein>
<keyword evidence="2" id="KW-1185">Reference proteome</keyword>
<reference evidence="1" key="1">
    <citation type="submission" date="2023-07" db="EMBL/GenBank/DDBJ databases">
        <authorList>
            <person name="Kim M.K."/>
        </authorList>
    </citation>
    <scope>NUCLEOTIDE SEQUENCE</scope>
    <source>
        <strain evidence="1">ASUV-10-1</strain>
    </source>
</reference>
<organism evidence="1 2">
    <name type="scientific">Hymenobacter aranciens</name>
    <dbReference type="NCBI Taxonomy" id="3063996"/>
    <lineage>
        <taxon>Bacteria</taxon>
        <taxon>Pseudomonadati</taxon>
        <taxon>Bacteroidota</taxon>
        <taxon>Cytophagia</taxon>
        <taxon>Cytophagales</taxon>
        <taxon>Hymenobacteraceae</taxon>
        <taxon>Hymenobacter</taxon>
    </lineage>
</organism>
<evidence type="ECO:0000313" key="1">
    <source>
        <dbReference type="EMBL" id="MDO7876686.1"/>
    </source>
</evidence>
<sequence length="72" mass="8266">MSPILVEPLSEQAYELLRQLEALHILRVLSNTEIAAPRKTSIASLIGTLSPKTSERMLKEVAEMRNEWEREF</sequence>